<reference evidence="1 2" key="1">
    <citation type="submission" date="2016-12" db="EMBL/GenBank/DDBJ databases">
        <title>The genomes of Aspergillus section Nigri reveals drivers in fungal speciation.</title>
        <authorList>
            <consortium name="DOE Joint Genome Institute"/>
            <person name="Vesth T.C."/>
            <person name="Nybo J."/>
            <person name="Theobald S."/>
            <person name="Brandl J."/>
            <person name="Frisvad J.C."/>
            <person name="Nielsen K.F."/>
            <person name="Lyhne E.K."/>
            <person name="Kogle M.E."/>
            <person name="Kuo A."/>
            <person name="Riley R."/>
            <person name="Clum A."/>
            <person name="Nolan M."/>
            <person name="Lipzen A."/>
            <person name="Salamov A."/>
            <person name="Henrissat B."/>
            <person name="Wiebenga A."/>
            <person name="De Vries R.P."/>
            <person name="Grigoriev I.V."/>
            <person name="Mortensen U.H."/>
            <person name="Andersen M.R."/>
            <person name="Baker S.E."/>
        </authorList>
    </citation>
    <scope>NUCLEOTIDE SEQUENCE [LARGE SCALE GENOMIC DNA]</scope>
    <source>
        <strain evidence="1 2">JOP 1030-1</strain>
    </source>
</reference>
<sequence length="207" mass="22273">MAAIFASWWDQTSLGTCIDDRVANSSPSSQLSPIDVFQWPVTASEPSLLAQISYNSTSMKSDLVSYSPSHALQALNSSELVRIGLFATTASGLKHWVGTVTSWSSLTGDDDRRPILRLYIGSSHQVGIYNVAVIPSAAFVASANLVSPLVELASNEAGPRAHLNQPVIVGPDGKNTDEAIEKTFLQKYWWIFLIVTFLAMSGGGEAQ</sequence>
<dbReference type="OrthoDB" id="1894652at2759"/>
<gene>
    <name evidence="1" type="ORF">BP01DRAFT_372577</name>
</gene>
<evidence type="ECO:0000313" key="1">
    <source>
        <dbReference type="EMBL" id="PYH47264.1"/>
    </source>
</evidence>
<organism evidence="1 2">
    <name type="scientific">Aspergillus saccharolyticus JOP 1030-1</name>
    <dbReference type="NCBI Taxonomy" id="1450539"/>
    <lineage>
        <taxon>Eukaryota</taxon>
        <taxon>Fungi</taxon>
        <taxon>Dikarya</taxon>
        <taxon>Ascomycota</taxon>
        <taxon>Pezizomycotina</taxon>
        <taxon>Eurotiomycetes</taxon>
        <taxon>Eurotiomycetidae</taxon>
        <taxon>Eurotiales</taxon>
        <taxon>Aspergillaceae</taxon>
        <taxon>Aspergillus</taxon>
        <taxon>Aspergillus subgen. Circumdati</taxon>
    </lineage>
</organism>
<dbReference type="AlphaFoldDB" id="A0A318ZLF5"/>
<evidence type="ECO:0000313" key="2">
    <source>
        <dbReference type="Proteomes" id="UP000248349"/>
    </source>
</evidence>
<proteinExistence type="predicted"/>
<name>A0A318ZLF5_9EURO</name>
<dbReference type="GeneID" id="37077967"/>
<dbReference type="Proteomes" id="UP000248349">
    <property type="component" value="Unassembled WGS sequence"/>
</dbReference>
<keyword evidence="2" id="KW-1185">Reference proteome</keyword>
<protein>
    <submittedName>
        <fullName evidence="1">Uncharacterized protein</fullName>
    </submittedName>
</protein>
<accession>A0A318ZLF5</accession>
<dbReference type="RefSeq" id="XP_025433246.1">
    <property type="nucleotide sequence ID" value="XM_025576738.1"/>
</dbReference>
<dbReference type="EMBL" id="KZ821225">
    <property type="protein sequence ID" value="PYH47264.1"/>
    <property type="molecule type" value="Genomic_DNA"/>
</dbReference>
<dbReference type="PANTHER" id="PTHR39219:SF1">
    <property type="entry name" value="ER MEMBRANE PROTEIN COMPLEX SUBUNIT 10"/>
    <property type="match status" value="1"/>
</dbReference>
<dbReference type="PANTHER" id="PTHR39219">
    <property type="entry name" value="ER MEMBRANE PROTEIN COMPLEX SUBUNIT 10"/>
    <property type="match status" value="1"/>
</dbReference>